<evidence type="ECO:0000313" key="3">
    <source>
        <dbReference type="Proteomes" id="UP000765509"/>
    </source>
</evidence>
<protein>
    <submittedName>
        <fullName evidence="2">Uncharacterized protein</fullName>
    </submittedName>
</protein>
<comment type="caution">
    <text evidence="2">The sequence shown here is derived from an EMBL/GenBank/DDBJ whole genome shotgun (WGS) entry which is preliminary data.</text>
</comment>
<reference evidence="2" key="1">
    <citation type="submission" date="2021-03" db="EMBL/GenBank/DDBJ databases">
        <title>Draft genome sequence of rust myrtle Austropuccinia psidii MF-1, a brazilian biotype.</title>
        <authorList>
            <person name="Quecine M.C."/>
            <person name="Pachon D.M.R."/>
            <person name="Bonatelli M.L."/>
            <person name="Correr F.H."/>
            <person name="Franceschini L.M."/>
            <person name="Leite T.F."/>
            <person name="Margarido G.R.A."/>
            <person name="Almeida C.A."/>
            <person name="Ferrarezi J.A."/>
            <person name="Labate C.A."/>
        </authorList>
    </citation>
    <scope>NUCLEOTIDE SEQUENCE</scope>
    <source>
        <strain evidence="2">MF-1</strain>
    </source>
</reference>
<feature type="region of interest" description="Disordered" evidence="1">
    <location>
        <begin position="75"/>
        <end position="129"/>
    </location>
</feature>
<accession>A0A9Q3D1W9</accession>
<dbReference type="Proteomes" id="UP000765509">
    <property type="component" value="Unassembled WGS sequence"/>
</dbReference>
<feature type="compositionally biased region" description="Acidic residues" evidence="1">
    <location>
        <begin position="89"/>
        <end position="107"/>
    </location>
</feature>
<evidence type="ECO:0000313" key="2">
    <source>
        <dbReference type="EMBL" id="MBW0492362.1"/>
    </source>
</evidence>
<organism evidence="2 3">
    <name type="scientific">Austropuccinia psidii MF-1</name>
    <dbReference type="NCBI Taxonomy" id="1389203"/>
    <lineage>
        <taxon>Eukaryota</taxon>
        <taxon>Fungi</taxon>
        <taxon>Dikarya</taxon>
        <taxon>Basidiomycota</taxon>
        <taxon>Pucciniomycotina</taxon>
        <taxon>Pucciniomycetes</taxon>
        <taxon>Pucciniales</taxon>
        <taxon>Sphaerophragmiaceae</taxon>
        <taxon>Austropuccinia</taxon>
    </lineage>
</organism>
<evidence type="ECO:0000256" key="1">
    <source>
        <dbReference type="SAM" id="MobiDB-lite"/>
    </source>
</evidence>
<dbReference type="EMBL" id="AVOT02011551">
    <property type="protein sequence ID" value="MBW0492362.1"/>
    <property type="molecule type" value="Genomic_DNA"/>
</dbReference>
<keyword evidence="3" id="KW-1185">Reference proteome</keyword>
<feature type="compositionally biased region" description="Polar residues" evidence="1">
    <location>
        <begin position="116"/>
        <end position="129"/>
    </location>
</feature>
<dbReference type="AlphaFoldDB" id="A0A9Q3D1W9"/>
<sequence>MIPVQHIPPANNKRSQRIQAVLTLKARSPLEHITSVHQLGKNLDRGPPMDGAAPFLRGGMKSRRSISFSGLLGCYPGISQGPRRRLGEGEDEEGEESVEEEESEETEVSGAPEPSEAQSIALSNQPVVS</sequence>
<proteinExistence type="predicted"/>
<gene>
    <name evidence="2" type="ORF">O181_032077</name>
</gene>
<name>A0A9Q3D1W9_9BASI</name>